<dbReference type="PROSITE" id="PS00379">
    <property type="entry name" value="CDP_ALCOHOL_P_TRANSF"/>
    <property type="match status" value="1"/>
</dbReference>
<keyword evidence="3" id="KW-0472">Membrane</keyword>
<gene>
    <name evidence="4" type="ORF">SAMN05192555_10251</name>
</gene>
<organism evidence="4 5">
    <name type="scientific">Franzmannia pantelleriensis</name>
    <dbReference type="NCBI Taxonomy" id="48727"/>
    <lineage>
        <taxon>Bacteria</taxon>
        <taxon>Pseudomonadati</taxon>
        <taxon>Pseudomonadota</taxon>
        <taxon>Gammaproteobacteria</taxon>
        <taxon>Oceanospirillales</taxon>
        <taxon>Halomonadaceae</taxon>
        <taxon>Franzmannia</taxon>
    </lineage>
</organism>
<proteinExistence type="inferred from homology"/>
<dbReference type="InterPro" id="IPR048254">
    <property type="entry name" value="CDP_ALCOHOL_P_TRANSF_CS"/>
</dbReference>
<feature type="transmembrane region" description="Helical" evidence="3">
    <location>
        <begin position="215"/>
        <end position="236"/>
    </location>
</feature>
<evidence type="ECO:0000256" key="3">
    <source>
        <dbReference type="SAM" id="Phobius"/>
    </source>
</evidence>
<feature type="transmembrane region" description="Helical" evidence="3">
    <location>
        <begin position="99"/>
        <end position="121"/>
    </location>
</feature>
<feature type="transmembrane region" description="Helical" evidence="3">
    <location>
        <begin position="75"/>
        <end position="93"/>
    </location>
</feature>
<sequence length="243" mass="25756">MSRIMPNSIAVQRPIADLVAGLAMVLVLAQLTQHMLAASAWLALTSGLSYLVIAVVVAAAWTGELRGFGWANRVTLLRGALIALIAGSLWWPSLWQQHAMLLVGVAGTALLLDGIDGWVARHTGSTSAFGARFDLELDAGFILLLCLTLVILDKVGAWVLLIGAMRYVFVLGGHAWPWLQAPLPESLRRKAVCVIQVVTLMVALLPGVSSAQATLLTAAALLLLSASFALDVRWLAGKSASNC</sequence>
<feature type="transmembrane region" description="Helical" evidence="3">
    <location>
        <begin position="133"/>
        <end position="152"/>
    </location>
</feature>
<protein>
    <submittedName>
        <fullName evidence="4">Phosphatidylglycerophosphate synthase</fullName>
    </submittedName>
</protein>
<dbReference type="Gene3D" id="1.20.120.1760">
    <property type="match status" value="1"/>
</dbReference>
<dbReference type="InterPro" id="IPR043130">
    <property type="entry name" value="CDP-OH_PTrfase_TM_dom"/>
</dbReference>
<evidence type="ECO:0000313" key="4">
    <source>
        <dbReference type="EMBL" id="SDK96640.1"/>
    </source>
</evidence>
<keyword evidence="5" id="KW-1185">Reference proteome</keyword>
<dbReference type="Proteomes" id="UP000199107">
    <property type="component" value="Unassembled WGS sequence"/>
</dbReference>
<accession>A0A1G9G7H4</accession>
<name>A0A1G9G7H4_9GAMM</name>
<keyword evidence="3" id="KW-0812">Transmembrane</keyword>
<comment type="similarity">
    <text evidence="2">Belongs to the CDP-alcohol phosphatidyltransferase class-I family.</text>
</comment>
<dbReference type="EMBL" id="FNGH01000002">
    <property type="protein sequence ID" value="SDK96640.1"/>
    <property type="molecule type" value="Genomic_DNA"/>
</dbReference>
<dbReference type="GO" id="GO:0008654">
    <property type="term" value="P:phospholipid biosynthetic process"/>
    <property type="evidence" value="ECO:0007669"/>
    <property type="project" value="InterPro"/>
</dbReference>
<dbReference type="STRING" id="48727.SAMN05192555_10251"/>
<evidence type="ECO:0000256" key="2">
    <source>
        <dbReference type="RuleBase" id="RU003750"/>
    </source>
</evidence>
<reference evidence="5" key="1">
    <citation type="submission" date="2016-10" db="EMBL/GenBank/DDBJ databases">
        <authorList>
            <person name="Varghese N."/>
            <person name="Submissions S."/>
        </authorList>
    </citation>
    <scope>NUCLEOTIDE SEQUENCE [LARGE SCALE GENOMIC DNA]</scope>
    <source>
        <strain evidence="5">AAP</strain>
    </source>
</reference>
<keyword evidence="1 2" id="KW-0808">Transferase</keyword>
<evidence type="ECO:0000256" key="1">
    <source>
        <dbReference type="ARBA" id="ARBA00022679"/>
    </source>
</evidence>
<feature type="transmembrane region" description="Helical" evidence="3">
    <location>
        <begin position="47"/>
        <end position="63"/>
    </location>
</feature>
<dbReference type="Pfam" id="PF01066">
    <property type="entry name" value="CDP-OH_P_transf"/>
    <property type="match status" value="1"/>
</dbReference>
<dbReference type="GO" id="GO:0016780">
    <property type="term" value="F:phosphotransferase activity, for other substituted phosphate groups"/>
    <property type="evidence" value="ECO:0007669"/>
    <property type="project" value="InterPro"/>
</dbReference>
<keyword evidence="3" id="KW-1133">Transmembrane helix</keyword>
<evidence type="ECO:0000313" key="5">
    <source>
        <dbReference type="Proteomes" id="UP000199107"/>
    </source>
</evidence>
<dbReference type="AlphaFoldDB" id="A0A1G9G7H4"/>
<dbReference type="GO" id="GO:0016020">
    <property type="term" value="C:membrane"/>
    <property type="evidence" value="ECO:0007669"/>
    <property type="project" value="InterPro"/>
</dbReference>
<dbReference type="InterPro" id="IPR000462">
    <property type="entry name" value="CDP-OH_P_trans"/>
</dbReference>